<comment type="similarity">
    <text evidence="2">Belongs to the ATPase gamma chain family.</text>
</comment>
<evidence type="ECO:0000256" key="3">
    <source>
        <dbReference type="ARBA" id="ARBA00022448"/>
    </source>
</evidence>
<dbReference type="PROSITE" id="PS00153">
    <property type="entry name" value="ATPASE_GAMMA"/>
    <property type="match status" value="1"/>
</dbReference>
<evidence type="ECO:0000256" key="9">
    <source>
        <dbReference type="SAM" id="Coils"/>
    </source>
</evidence>
<dbReference type="PANTHER" id="PTHR11693:SF22">
    <property type="entry name" value="ATP SYNTHASE SUBUNIT GAMMA, MITOCHONDRIAL"/>
    <property type="match status" value="1"/>
</dbReference>
<dbReference type="AlphaFoldDB" id="X0VH94"/>
<feature type="coiled-coil region" evidence="9">
    <location>
        <begin position="193"/>
        <end position="220"/>
    </location>
</feature>
<evidence type="ECO:0000256" key="6">
    <source>
        <dbReference type="ARBA" id="ARBA00023136"/>
    </source>
</evidence>
<evidence type="ECO:0000256" key="5">
    <source>
        <dbReference type="ARBA" id="ARBA00023065"/>
    </source>
</evidence>
<dbReference type="SUPFAM" id="SSF52943">
    <property type="entry name" value="ATP synthase (F1-ATPase), gamma subunit"/>
    <property type="match status" value="1"/>
</dbReference>
<evidence type="ECO:0008006" key="11">
    <source>
        <dbReference type="Google" id="ProtNLM"/>
    </source>
</evidence>
<keyword evidence="6" id="KW-0472">Membrane</keyword>
<proteinExistence type="inferred from homology"/>
<feature type="non-terminal residue" evidence="10">
    <location>
        <position position="1"/>
    </location>
</feature>
<dbReference type="EMBL" id="BARS01035359">
    <property type="protein sequence ID" value="GAG17650.1"/>
    <property type="molecule type" value="Genomic_DNA"/>
</dbReference>
<accession>X0VH94</accession>
<dbReference type="Pfam" id="PF00231">
    <property type="entry name" value="ATP-synt"/>
    <property type="match status" value="1"/>
</dbReference>
<gene>
    <name evidence="10" type="ORF">S01H1_54486</name>
</gene>
<organism evidence="10">
    <name type="scientific">marine sediment metagenome</name>
    <dbReference type="NCBI Taxonomy" id="412755"/>
    <lineage>
        <taxon>unclassified sequences</taxon>
        <taxon>metagenomes</taxon>
        <taxon>ecological metagenomes</taxon>
    </lineage>
</organism>
<keyword evidence="5" id="KW-0406">Ion transport</keyword>
<comment type="subcellular location">
    <subcellularLocation>
        <location evidence="1">Membrane</location>
        <topology evidence="1">Peripheral membrane protein</topology>
    </subcellularLocation>
</comment>
<keyword evidence="9" id="KW-0175">Coiled coil</keyword>
<dbReference type="InterPro" id="IPR023632">
    <property type="entry name" value="ATP_synth_F1_gsu_CS"/>
</dbReference>
<dbReference type="PANTHER" id="PTHR11693">
    <property type="entry name" value="ATP SYNTHASE GAMMA CHAIN"/>
    <property type="match status" value="1"/>
</dbReference>
<evidence type="ECO:0000256" key="2">
    <source>
        <dbReference type="ARBA" id="ARBA00007681"/>
    </source>
</evidence>
<evidence type="ECO:0000256" key="7">
    <source>
        <dbReference type="ARBA" id="ARBA00023196"/>
    </source>
</evidence>
<evidence type="ECO:0000256" key="4">
    <source>
        <dbReference type="ARBA" id="ARBA00022781"/>
    </source>
</evidence>
<dbReference type="InterPro" id="IPR000131">
    <property type="entry name" value="ATP_synth_F1_gsu"/>
</dbReference>
<dbReference type="GO" id="GO:0045259">
    <property type="term" value="C:proton-transporting ATP synthase complex"/>
    <property type="evidence" value="ECO:0007669"/>
    <property type="project" value="UniProtKB-KW"/>
</dbReference>
<name>X0VH94_9ZZZZ</name>
<evidence type="ECO:0000313" key="10">
    <source>
        <dbReference type="EMBL" id="GAG17650.1"/>
    </source>
</evidence>
<dbReference type="GO" id="GO:0046933">
    <property type="term" value="F:proton-transporting ATP synthase activity, rotational mechanism"/>
    <property type="evidence" value="ECO:0007669"/>
    <property type="project" value="InterPro"/>
</dbReference>
<keyword evidence="7" id="KW-0139">CF(1)</keyword>
<evidence type="ECO:0000256" key="8">
    <source>
        <dbReference type="ARBA" id="ARBA00023310"/>
    </source>
</evidence>
<dbReference type="InterPro" id="IPR035968">
    <property type="entry name" value="ATP_synth_F1_ATPase_gsu"/>
</dbReference>
<dbReference type="Gene3D" id="1.10.287.80">
    <property type="entry name" value="ATP synthase, gamma subunit, helix hairpin domain"/>
    <property type="match status" value="1"/>
</dbReference>
<protein>
    <recommendedName>
        <fullName evidence="11">F0F1 ATP synthase subunit gamma</fullName>
    </recommendedName>
</protein>
<keyword evidence="8" id="KW-0066">ATP synthesis</keyword>
<keyword evidence="3" id="KW-0813">Transport</keyword>
<reference evidence="10" key="1">
    <citation type="journal article" date="2014" name="Front. Microbiol.">
        <title>High frequency of phylogenetically diverse reductive dehalogenase-homologous genes in deep subseafloor sedimentary metagenomes.</title>
        <authorList>
            <person name="Kawai M."/>
            <person name="Futagami T."/>
            <person name="Toyoda A."/>
            <person name="Takaki Y."/>
            <person name="Nishi S."/>
            <person name="Hori S."/>
            <person name="Arai W."/>
            <person name="Tsubouchi T."/>
            <person name="Morono Y."/>
            <person name="Uchiyama I."/>
            <person name="Ito T."/>
            <person name="Fujiyama A."/>
            <person name="Inagaki F."/>
            <person name="Takami H."/>
        </authorList>
    </citation>
    <scope>NUCLEOTIDE SEQUENCE</scope>
    <source>
        <strain evidence="10">Expedition CK06-06</strain>
    </source>
</reference>
<dbReference type="PRINTS" id="PR00126">
    <property type="entry name" value="ATPASEGAMMA"/>
</dbReference>
<dbReference type="Gene3D" id="3.40.1380.10">
    <property type="match status" value="1"/>
</dbReference>
<evidence type="ECO:0000256" key="1">
    <source>
        <dbReference type="ARBA" id="ARBA00004170"/>
    </source>
</evidence>
<keyword evidence="4" id="KW-0375">Hydrogen ion transport</keyword>
<sequence>VNAALRQVLDKAEMGRTEPAPDAPAFAVVFASDQGLAGTFNERVAAAAEQFRAATSGPLTFAAIGLRGSNLLQLRGIEPVLSQRAPTSLEGIKAQVPELAEQIFDAYHESGAEQVFFIFNIFESLGRFREGVRRIVPPVREELGTPGERAFSYEPILTAPSGELLGHLVEEYFFIELYRSLLESHASENGARLTSMTSAASNVEDRLAEIRQQFQTVRQETITAELMDVVSGAEALRRDKRKG</sequence>
<comment type="caution">
    <text evidence="10">The sequence shown here is derived from an EMBL/GenBank/DDBJ whole genome shotgun (WGS) entry which is preliminary data.</text>
</comment>